<comment type="caution">
    <text evidence="1">The sequence shown here is derived from an EMBL/GenBank/DDBJ whole genome shotgun (WGS) entry which is preliminary data.</text>
</comment>
<accession>A0ACC1SCD3</accession>
<proteinExistence type="predicted"/>
<gene>
    <name evidence="1" type="ORF">NM688_g6797</name>
</gene>
<evidence type="ECO:0000313" key="1">
    <source>
        <dbReference type="EMBL" id="KAJ3536712.1"/>
    </source>
</evidence>
<reference evidence="1" key="1">
    <citation type="submission" date="2022-07" db="EMBL/GenBank/DDBJ databases">
        <title>Genome Sequence of Phlebia brevispora.</title>
        <authorList>
            <person name="Buettner E."/>
        </authorList>
    </citation>
    <scope>NUCLEOTIDE SEQUENCE</scope>
    <source>
        <strain evidence="1">MPL23</strain>
    </source>
</reference>
<sequence>MASRIFALIIGVDKYKSGNIWNLESCVDDAQVIKRWLSHDLHVPREQICLLTDSHATKRAIEDSFMSHLVNNPAIEQGDAILIYFAGHGASIQSPRGWYADGIKDVEVLCPYDYDAKNSDGRVAGISDRSFHAMLSDLAATKGDNITVILDCCFSAPQSFIDRKHTRWTPTQKATGDDLFACMWKNARASSMESPSGFTQVSKATHVVLAAAQGGDIAIEGKGGGLFTRAFLENSSKRLWTVTNRPSQAPTKAE</sequence>
<evidence type="ECO:0000313" key="2">
    <source>
        <dbReference type="Proteomes" id="UP001148662"/>
    </source>
</evidence>
<protein>
    <submittedName>
        <fullName evidence="1">Uncharacterized protein</fullName>
    </submittedName>
</protein>
<keyword evidence="2" id="KW-1185">Reference proteome</keyword>
<dbReference type="Proteomes" id="UP001148662">
    <property type="component" value="Unassembled WGS sequence"/>
</dbReference>
<name>A0ACC1SCD3_9APHY</name>
<dbReference type="EMBL" id="JANHOG010001461">
    <property type="protein sequence ID" value="KAJ3536712.1"/>
    <property type="molecule type" value="Genomic_DNA"/>
</dbReference>
<organism evidence="1 2">
    <name type="scientific">Phlebia brevispora</name>
    <dbReference type="NCBI Taxonomy" id="194682"/>
    <lineage>
        <taxon>Eukaryota</taxon>
        <taxon>Fungi</taxon>
        <taxon>Dikarya</taxon>
        <taxon>Basidiomycota</taxon>
        <taxon>Agaricomycotina</taxon>
        <taxon>Agaricomycetes</taxon>
        <taxon>Polyporales</taxon>
        <taxon>Meruliaceae</taxon>
        <taxon>Phlebia</taxon>
    </lineage>
</organism>